<proteinExistence type="predicted"/>
<reference evidence="1 2" key="1">
    <citation type="submission" date="2024-01" db="EMBL/GenBank/DDBJ databases">
        <title>The genomes of 5 underutilized Papilionoideae crops provide insights into root nodulation and disease resistanc.</title>
        <authorList>
            <person name="Jiang F."/>
        </authorList>
    </citation>
    <scope>NUCLEOTIDE SEQUENCE [LARGE SCALE GENOMIC DNA]</scope>
    <source>
        <strain evidence="1">DUOXIRENSHENG_FW03</strain>
        <tissue evidence="1">Leaves</tissue>
    </source>
</reference>
<comment type="caution">
    <text evidence="1">The sequence shown here is derived from an EMBL/GenBank/DDBJ whole genome shotgun (WGS) entry which is preliminary data.</text>
</comment>
<organism evidence="1 2">
    <name type="scientific">Psophocarpus tetragonolobus</name>
    <name type="common">Winged bean</name>
    <name type="synonym">Dolichos tetragonolobus</name>
    <dbReference type="NCBI Taxonomy" id="3891"/>
    <lineage>
        <taxon>Eukaryota</taxon>
        <taxon>Viridiplantae</taxon>
        <taxon>Streptophyta</taxon>
        <taxon>Embryophyta</taxon>
        <taxon>Tracheophyta</taxon>
        <taxon>Spermatophyta</taxon>
        <taxon>Magnoliopsida</taxon>
        <taxon>eudicotyledons</taxon>
        <taxon>Gunneridae</taxon>
        <taxon>Pentapetalae</taxon>
        <taxon>rosids</taxon>
        <taxon>fabids</taxon>
        <taxon>Fabales</taxon>
        <taxon>Fabaceae</taxon>
        <taxon>Papilionoideae</taxon>
        <taxon>50 kb inversion clade</taxon>
        <taxon>NPAAA clade</taxon>
        <taxon>indigoferoid/millettioid clade</taxon>
        <taxon>Phaseoleae</taxon>
        <taxon>Psophocarpus</taxon>
    </lineage>
</organism>
<protein>
    <submittedName>
        <fullName evidence="1">Uncharacterized protein</fullName>
    </submittedName>
</protein>
<evidence type="ECO:0000313" key="1">
    <source>
        <dbReference type="EMBL" id="KAK7388283.1"/>
    </source>
</evidence>
<evidence type="ECO:0000313" key="2">
    <source>
        <dbReference type="Proteomes" id="UP001386955"/>
    </source>
</evidence>
<gene>
    <name evidence="1" type="ORF">VNO78_23097</name>
</gene>
<name>A0AAN9S2Y4_PSOTE</name>
<dbReference type="Proteomes" id="UP001386955">
    <property type="component" value="Unassembled WGS sequence"/>
</dbReference>
<sequence length="98" mass="10826">MDGVTDFGTTSAKRCYERKEGPGPGPDEGWIMDVWTHCCPIPVSRTQPTSTSSLTFPFNSLHPPHCYTLSSTSSYPILPSLLTKPIHEFPLTHLTCFA</sequence>
<keyword evidence="2" id="KW-1185">Reference proteome</keyword>
<dbReference type="AlphaFoldDB" id="A0AAN9S2Y4"/>
<dbReference type="EMBL" id="JAYMYS010000006">
    <property type="protein sequence ID" value="KAK7388283.1"/>
    <property type="molecule type" value="Genomic_DNA"/>
</dbReference>
<accession>A0AAN9S2Y4</accession>